<evidence type="ECO:0000313" key="1">
    <source>
        <dbReference type="EMBL" id="RHG59140.1"/>
    </source>
</evidence>
<reference evidence="1 2" key="1">
    <citation type="submission" date="2018-08" db="EMBL/GenBank/DDBJ databases">
        <title>A genome reference for cultivated species of the human gut microbiota.</title>
        <authorList>
            <person name="Zou Y."/>
            <person name="Xue W."/>
            <person name="Luo G."/>
        </authorList>
    </citation>
    <scope>NUCLEOTIDE SEQUENCE [LARGE SCALE GENOMIC DNA]</scope>
    <source>
        <strain evidence="1 2">AM22-12LB</strain>
    </source>
</reference>
<protein>
    <submittedName>
        <fullName evidence="1">Uncharacterized protein</fullName>
    </submittedName>
</protein>
<sequence length="76" mass="8761">MTVIEYCREKTEVRELVVIRSGGDERGVAYIDCEDLFRLHPDYTHADVIDSSYGHIKVLDHRGVYVSVPCTYLDIK</sequence>
<dbReference type="EMBL" id="QRIM01000015">
    <property type="protein sequence ID" value="RHG59140.1"/>
    <property type="molecule type" value="Genomic_DNA"/>
</dbReference>
<comment type="caution">
    <text evidence="1">The sequence shown here is derived from an EMBL/GenBank/DDBJ whole genome shotgun (WGS) entry which is preliminary data.</text>
</comment>
<dbReference type="AlphaFoldDB" id="A0A414U9J9"/>
<evidence type="ECO:0000313" key="2">
    <source>
        <dbReference type="Proteomes" id="UP000286595"/>
    </source>
</evidence>
<proteinExistence type="predicted"/>
<dbReference type="Proteomes" id="UP000286595">
    <property type="component" value="Unassembled WGS sequence"/>
</dbReference>
<gene>
    <name evidence="1" type="ORF">DW252_12100</name>
</gene>
<organism evidence="1 2">
    <name type="scientific">Coprococcus comes</name>
    <dbReference type="NCBI Taxonomy" id="410072"/>
    <lineage>
        <taxon>Bacteria</taxon>
        <taxon>Bacillati</taxon>
        <taxon>Bacillota</taxon>
        <taxon>Clostridia</taxon>
        <taxon>Lachnospirales</taxon>
        <taxon>Lachnospiraceae</taxon>
        <taxon>Coprococcus</taxon>
    </lineage>
</organism>
<name>A0A414U9J9_9FIRM</name>
<accession>A0A414U9J9</accession>